<keyword evidence="2" id="KW-1185">Reference proteome</keyword>
<dbReference type="EMBL" id="RAWB01000131">
    <property type="protein sequence ID" value="RKH59597.1"/>
    <property type="molecule type" value="Genomic_DNA"/>
</dbReference>
<dbReference type="AlphaFoldDB" id="A0A3A8PT11"/>
<gene>
    <name evidence="1" type="ORF">D7V93_14610</name>
</gene>
<proteinExistence type="predicted"/>
<sequence length="268" mass="31187">MNYKQVPAELYSKPFRIEFSKYLQQMSNGQVEVDAVNTYTVGDYKTTNRCHPQNEYSNFITPNCLFANAWFGVYLIFDDAPGRGRAFILKSPQGAPDDLDNFNPEAIRRIPELDQKLIVYSSHEGQKDYSWSDFERDFYFRAIEQPEPQQVTDPHDRKWLKQTGAYTTIAALTDTQKTHMGTFSSIRAYTGLPTQQVYETVSPWYPITIRGSVLTRYFECPRSRFWALVYYNGSSFSSKTGDIVNHADNPELWQEFQQMFDALELRCQ</sequence>
<evidence type="ECO:0000313" key="2">
    <source>
        <dbReference type="Proteomes" id="UP000272888"/>
    </source>
</evidence>
<accession>A0A3A8PT11</accession>
<reference evidence="2" key="1">
    <citation type="submission" date="2018-09" db="EMBL/GenBank/DDBJ databases">
        <authorList>
            <person name="Livingstone P.G."/>
            <person name="Whitworth D.E."/>
        </authorList>
    </citation>
    <scope>NUCLEOTIDE SEQUENCE [LARGE SCALE GENOMIC DNA]</scope>
    <source>
        <strain evidence="2">CA051B</strain>
    </source>
</reference>
<name>A0A3A8PT11_9BACT</name>
<evidence type="ECO:0000313" key="1">
    <source>
        <dbReference type="EMBL" id="RKH59597.1"/>
    </source>
</evidence>
<comment type="caution">
    <text evidence="1">The sequence shown here is derived from an EMBL/GenBank/DDBJ whole genome shotgun (WGS) entry which is preliminary data.</text>
</comment>
<dbReference type="Proteomes" id="UP000272888">
    <property type="component" value="Unassembled WGS sequence"/>
</dbReference>
<protein>
    <submittedName>
        <fullName evidence="1">Uncharacterized protein</fullName>
    </submittedName>
</protein>
<organism evidence="1 2">
    <name type="scientific">Corallococcus llansteffanensis</name>
    <dbReference type="NCBI Taxonomy" id="2316731"/>
    <lineage>
        <taxon>Bacteria</taxon>
        <taxon>Pseudomonadati</taxon>
        <taxon>Myxococcota</taxon>
        <taxon>Myxococcia</taxon>
        <taxon>Myxococcales</taxon>
        <taxon>Cystobacterineae</taxon>
        <taxon>Myxococcaceae</taxon>
        <taxon>Corallococcus</taxon>
    </lineage>
</organism>
<dbReference type="RefSeq" id="WP_147451178.1">
    <property type="nucleotide sequence ID" value="NZ_RAWB01000131.1"/>
</dbReference>